<dbReference type="GO" id="GO:0016853">
    <property type="term" value="F:isomerase activity"/>
    <property type="evidence" value="ECO:0007669"/>
    <property type="project" value="UniProtKB-KW"/>
</dbReference>
<dbReference type="Gene3D" id="3.20.20.80">
    <property type="entry name" value="Glycosidases"/>
    <property type="match status" value="1"/>
</dbReference>
<dbReference type="CDD" id="cd11332">
    <property type="entry name" value="AmyAc_OligoGlu_TS"/>
    <property type="match status" value="1"/>
</dbReference>
<sequence length="561" mass="63184">MNAHNNKTHWWETATIYQIYPRSFNDSNDDGIGDLNGIRERIPYLKNLGIDAVWLSPFYKSPGADAGYDVSDYLSIDKAAGDFPEFDALVSELHNNDLKIIIDIVPNHCSIEHELFLKALASAPGSAERELFHFRDGTGENGELPPNNWKSHFGGNAWTQITNPNGEPDQWYLHLFDPGQPDFNWDNPAVEQYFLDVLEFWLERGVDGFRVDVAHLLSKDPLLPNWDGPANGKQHPDFPTQDSPMFGRDEVHNIFRSWRELLDKYSSDTGTEKMMCGEVCVQPLSWQAQWARPDEMHTVFNFSLLEIGFDSEAWATTISNSLEAFNAVGAPTTWVLNNHDVARSTTRLGYSEGYPKPGDGVGPDDPQPDIEKGLRRACAAVSTLFALPGSVYIYQGEELGLPDHTTLSAQFRNDPTYFRTAGKRIGRDGCRIPLPWNSTEKNFGFSDADSTWLPQPAEFDTYSANLQERDQDSTLQLYKLLIKTRKNLNLGSSTLRMIDHNVSPRILAFTIGETTVVMNTDDRPINISELTQEKQLILASIPEALVNEHWLAAESTVWLSV</sequence>
<evidence type="ECO:0000313" key="3">
    <source>
        <dbReference type="EMBL" id="ANE04650.1"/>
    </source>
</evidence>
<dbReference type="RefSeq" id="WP_066567475.1">
    <property type="nucleotide sequence ID" value="NZ_CP015622.1"/>
</dbReference>
<accession>A0A172QVI7</accession>
<dbReference type="SMART" id="SM00642">
    <property type="entry name" value="Aamy"/>
    <property type="match status" value="1"/>
</dbReference>
<dbReference type="KEGG" id="ccjz:ccrud_10830"/>
<proteinExistence type="inferred from homology"/>
<dbReference type="PANTHER" id="PTHR10357">
    <property type="entry name" value="ALPHA-AMYLASE FAMILY MEMBER"/>
    <property type="match status" value="1"/>
</dbReference>
<dbReference type="InterPro" id="IPR006047">
    <property type="entry name" value="GH13_cat_dom"/>
</dbReference>
<dbReference type="Proteomes" id="UP000076929">
    <property type="component" value="Chromosome"/>
</dbReference>
<dbReference type="Gene3D" id="3.90.400.10">
    <property type="entry name" value="Oligo-1,6-glucosidase, Domain 2"/>
    <property type="match status" value="1"/>
</dbReference>
<evidence type="ECO:0000256" key="1">
    <source>
        <dbReference type="ARBA" id="ARBA00008061"/>
    </source>
</evidence>
<feature type="domain" description="Glycosyl hydrolase family 13 catalytic" evidence="2">
    <location>
        <begin position="18"/>
        <end position="431"/>
    </location>
</feature>
<evidence type="ECO:0000259" key="2">
    <source>
        <dbReference type="SMART" id="SM00642"/>
    </source>
</evidence>
<gene>
    <name evidence="3" type="ORF">ccrud_10830</name>
</gene>
<evidence type="ECO:0000313" key="4">
    <source>
        <dbReference type="Proteomes" id="UP000076929"/>
    </source>
</evidence>
<comment type="similarity">
    <text evidence="1">Belongs to the glycosyl hydrolase 13 family.</text>
</comment>
<name>A0A172QVI7_9CORY</name>
<dbReference type="InterPro" id="IPR045857">
    <property type="entry name" value="O16G_dom_2"/>
</dbReference>
<dbReference type="GO" id="GO:0009313">
    <property type="term" value="P:oligosaccharide catabolic process"/>
    <property type="evidence" value="ECO:0007669"/>
    <property type="project" value="TreeGrafter"/>
</dbReference>
<protein>
    <recommendedName>
        <fullName evidence="2">Glycosyl hydrolase family 13 catalytic domain-containing protein</fullName>
    </recommendedName>
</protein>
<dbReference type="STRING" id="1652495.ccrud_10830"/>
<keyword evidence="4" id="KW-1185">Reference proteome</keyword>
<dbReference type="AlphaFoldDB" id="A0A172QVI7"/>
<dbReference type="OrthoDB" id="9043248at2"/>
<dbReference type="SUPFAM" id="SSF51445">
    <property type="entry name" value="(Trans)glycosidases"/>
    <property type="match status" value="1"/>
</dbReference>
<dbReference type="Pfam" id="PF00128">
    <property type="entry name" value="Alpha-amylase"/>
    <property type="match status" value="1"/>
</dbReference>
<dbReference type="GO" id="GO:0004556">
    <property type="term" value="F:alpha-amylase activity"/>
    <property type="evidence" value="ECO:0007669"/>
    <property type="project" value="TreeGrafter"/>
</dbReference>
<dbReference type="InterPro" id="IPR017853">
    <property type="entry name" value="GH"/>
</dbReference>
<organism evidence="3 4">
    <name type="scientific">Corynebacterium crudilactis</name>
    <dbReference type="NCBI Taxonomy" id="1652495"/>
    <lineage>
        <taxon>Bacteria</taxon>
        <taxon>Bacillati</taxon>
        <taxon>Actinomycetota</taxon>
        <taxon>Actinomycetes</taxon>
        <taxon>Mycobacteriales</taxon>
        <taxon>Corynebacteriaceae</taxon>
        <taxon>Corynebacterium</taxon>
    </lineage>
</organism>
<dbReference type="EMBL" id="CP015622">
    <property type="protein sequence ID" value="ANE04650.1"/>
    <property type="molecule type" value="Genomic_DNA"/>
</dbReference>
<reference evidence="3 4" key="1">
    <citation type="submission" date="2016-05" db="EMBL/GenBank/DDBJ databases">
        <title>Complete genome sequence of Corynebacterium crudilactis, a new Corynebacterium species isolated from raw cow's milk.</title>
        <authorList>
            <person name="Christian R."/>
            <person name="Zimmermann J."/>
            <person name="Lipski A."/>
            <person name="Kalinowski J."/>
        </authorList>
    </citation>
    <scope>NUCLEOTIDE SEQUENCE [LARGE SCALE GENOMIC DNA]</scope>
    <source>
        <strain evidence="3 4">JZ16</strain>
    </source>
</reference>
<dbReference type="PANTHER" id="PTHR10357:SF179">
    <property type="entry name" value="NEUTRAL AND BASIC AMINO ACID TRANSPORT PROTEIN RBAT"/>
    <property type="match status" value="1"/>
</dbReference>